<proteinExistence type="predicted"/>
<dbReference type="AlphaFoldDB" id="A0A067QYY4"/>
<dbReference type="InParanoid" id="A0A067QYY4"/>
<reference evidence="1 2" key="1">
    <citation type="journal article" date="2014" name="Nat. Commun.">
        <title>Molecular traces of alternative social organization in a termite genome.</title>
        <authorList>
            <person name="Terrapon N."/>
            <person name="Li C."/>
            <person name="Robertson H.M."/>
            <person name="Ji L."/>
            <person name="Meng X."/>
            <person name="Booth W."/>
            <person name="Chen Z."/>
            <person name="Childers C.P."/>
            <person name="Glastad K.M."/>
            <person name="Gokhale K."/>
            <person name="Gowin J."/>
            <person name="Gronenberg W."/>
            <person name="Hermansen R.A."/>
            <person name="Hu H."/>
            <person name="Hunt B.G."/>
            <person name="Huylmans A.K."/>
            <person name="Khalil S.M."/>
            <person name="Mitchell R.D."/>
            <person name="Munoz-Torres M.C."/>
            <person name="Mustard J.A."/>
            <person name="Pan H."/>
            <person name="Reese J.T."/>
            <person name="Scharf M.E."/>
            <person name="Sun F."/>
            <person name="Vogel H."/>
            <person name="Xiao J."/>
            <person name="Yang W."/>
            <person name="Yang Z."/>
            <person name="Yang Z."/>
            <person name="Zhou J."/>
            <person name="Zhu J."/>
            <person name="Brent C.S."/>
            <person name="Elsik C.G."/>
            <person name="Goodisman M.A."/>
            <person name="Liberles D.A."/>
            <person name="Roe R.M."/>
            <person name="Vargo E.L."/>
            <person name="Vilcinskas A."/>
            <person name="Wang J."/>
            <person name="Bornberg-Bauer E."/>
            <person name="Korb J."/>
            <person name="Zhang G."/>
            <person name="Liebig J."/>
        </authorList>
    </citation>
    <scope>NUCLEOTIDE SEQUENCE [LARGE SCALE GENOMIC DNA]</scope>
    <source>
        <tissue evidence="1">Whole organism</tissue>
    </source>
</reference>
<dbReference type="Proteomes" id="UP000027135">
    <property type="component" value="Unassembled WGS sequence"/>
</dbReference>
<evidence type="ECO:0000313" key="1">
    <source>
        <dbReference type="EMBL" id="KDR15592.1"/>
    </source>
</evidence>
<name>A0A067QYY4_ZOONE</name>
<gene>
    <name evidence="1" type="ORF">L798_10537</name>
</gene>
<dbReference type="EMBL" id="KK852820">
    <property type="protein sequence ID" value="KDR15592.1"/>
    <property type="molecule type" value="Genomic_DNA"/>
</dbReference>
<organism evidence="1 2">
    <name type="scientific">Zootermopsis nevadensis</name>
    <name type="common">Dampwood termite</name>
    <dbReference type="NCBI Taxonomy" id="136037"/>
    <lineage>
        <taxon>Eukaryota</taxon>
        <taxon>Metazoa</taxon>
        <taxon>Ecdysozoa</taxon>
        <taxon>Arthropoda</taxon>
        <taxon>Hexapoda</taxon>
        <taxon>Insecta</taxon>
        <taxon>Pterygota</taxon>
        <taxon>Neoptera</taxon>
        <taxon>Polyneoptera</taxon>
        <taxon>Dictyoptera</taxon>
        <taxon>Blattodea</taxon>
        <taxon>Blattoidea</taxon>
        <taxon>Termitoidae</taxon>
        <taxon>Termopsidae</taxon>
        <taxon>Zootermopsis</taxon>
    </lineage>
</organism>
<sequence>MYVVSSLFGGQLTAAAVKAWNRKVNKSSVSRRLEPEMPLAATVKSQMLRLLRRSKSSRVPQTQSDRKRGKCGEEYAMVVSNKRFSAHVDSSPSSNKAVAYKHAETRKLREGRSSLQARRRTRSQVRMMTLPPASILISSSVCSLTARTKV</sequence>
<accession>A0A067QYY4</accession>
<evidence type="ECO:0000313" key="2">
    <source>
        <dbReference type="Proteomes" id="UP000027135"/>
    </source>
</evidence>
<keyword evidence="2" id="KW-1185">Reference proteome</keyword>
<protein>
    <submittedName>
        <fullName evidence="1">Uncharacterized protein</fullName>
    </submittedName>
</protein>